<dbReference type="OrthoDB" id="4062651at2759"/>
<dbReference type="SUPFAM" id="SSF81901">
    <property type="entry name" value="HCP-like"/>
    <property type="match status" value="1"/>
</dbReference>
<comment type="caution">
    <text evidence="1">The sequence shown here is derived from an EMBL/GenBank/DDBJ whole genome shotgun (WGS) entry which is preliminary data.</text>
</comment>
<dbReference type="GO" id="GO:0007166">
    <property type="term" value="P:cell surface receptor signaling pathway"/>
    <property type="evidence" value="ECO:0007669"/>
    <property type="project" value="InterPro"/>
</dbReference>
<dbReference type="AlphaFoldDB" id="A0A9N9DN90"/>
<dbReference type="Gene3D" id="1.20.930.20">
    <property type="entry name" value="Adaptor protein Cbl, N-terminal domain"/>
    <property type="match status" value="1"/>
</dbReference>
<organism evidence="1 2">
    <name type="scientific">Racocetra fulgida</name>
    <dbReference type="NCBI Taxonomy" id="60492"/>
    <lineage>
        <taxon>Eukaryota</taxon>
        <taxon>Fungi</taxon>
        <taxon>Fungi incertae sedis</taxon>
        <taxon>Mucoromycota</taxon>
        <taxon>Glomeromycotina</taxon>
        <taxon>Glomeromycetes</taxon>
        <taxon>Diversisporales</taxon>
        <taxon>Gigasporaceae</taxon>
        <taxon>Racocetra</taxon>
    </lineage>
</organism>
<feature type="non-terminal residue" evidence="1">
    <location>
        <position position="1"/>
    </location>
</feature>
<sequence>PDVIKYRNPYVQNYFVAKVGTIIFNKDIENLNIELPQPLKNVKNASAFRVILPWFDALNIMLGKISKAYEDAEYNRKTCRILTDRADDVLTAVKILFRRRDEEVDKFLDDYYVKSFIKLHRVLRDIKEFISNVSQLKGLSKFVSAEDIRKRCIVLINELESSCVDLNLNTTISAEDKRLVQKSLMEDVDAMNEIINIDEQEYIKYLKKSAVNGNPTALFYYGILSLDGKYVEKDEKIGMQCLLLAIAKGQKQAIVELKNRNIDVW</sequence>
<dbReference type="InterPro" id="IPR011990">
    <property type="entry name" value="TPR-like_helical_dom_sf"/>
</dbReference>
<protein>
    <submittedName>
        <fullName evidence="1">10507_t:CDS:1</fullName>
    </submittedName>
</protein>
<accession>A0A9N9DN90</accession>
<reference evidence="1" key="1">
    <citation type="submission" date="2021-06" db="EMBL/GenBank/DDBJ databases">
        <authorList>
            <person name="Kallberg Y."/>
            <person name="Tangrot J."/>
            <person name="Rosling A."/>
        </authorList>
    </citation>
    <scope>NUCLEOTIDE SEQUENCE</scope>
    <source>
        <strain evidence="1">IN212</strain>
    </source>
</reference>
<dbReference type="CDD" id="cd21037">
    <property type="entry name" value="MLKL_NTD"/>
    <property type="match status" value="1"/>
</dbReference>
<dbReference type="EMBL" id="CAJVPZ010012584">
    <property type="protein sequence ID" value="CAG8641155.1"/>
    <property type="molecule type" value="Genomic_DNA"/>
</dbReference>
<dbReference type="Proteomes" id="UP000789396">
    <property type="component" value="Unassembled WGS sequence"/>
</dbReference>
<dbReference type="Gene3D" id="1.25.40.10">
    <property type="entry name" value="Tetratricopeptide repeat domain"/>
    <property type="match status" value="1"/>
</dbReference>
<dbReference type="InterPro" id="IPR036537">
    <property type="entry name" value="Adaptor_Cbl_N_dom_sf"/>
</dbReference>
<evidence type="ECO:0000313" key="2">
    <source>
        <dbReference type="Proteomes" id="UP000789396"/>
    </source>
</evidence>
<dbReference type="InterPro" id="IPR059179">
    <property type="entry name" value="MLKL-like_MCAfunc"/>
</dbReference>
<gene>
    <name evidence="1" type="ORF">RFULGI_LOCUS8091</name>
</gene>
<proteinExistence type="predicted"/>
<name>A0A9N9DN90_9GLOM</name>
<keyword evidence="2" id="KW-1185">Reference proteome</keyword>
<evidence type="ECO:0000313" key="1">
    <source>
        <dbReference type="EMBL" id="CAG8641155.1"/>
    </source>
</evidence>